<accession>A0AAN8JR26</accession>
<dbReference type="Gene3D" id="3.40.50.720">
    <property type="entry name" value="NAD(P)-binding Rossmann-like Domain"/>
    <property type="match status" value="1"/>
</dbReference>
<evidence type="ECO:0000256" key="2">
    <source>
        <dbReference type="ARBA" id="ARBA00012852"/>
    </source>
</evidence>
<evidence type="ECO:0000256" key="7">
    <source>
        <dbReference type="RuleBase" id="RU000363"/>
    </source>
</evidence>
<dbReference type="InterPro" id="IPR036291">
    <property type="entry name" value="NAD(P)-bd_dom_sf"/>
</dbReference>
<comment type="similarity">
    <text evidence="7">Belongs to the short-chain dehydrogenases/reductases (SDR) family.</text>
</comment>
<dbReference type="SUPFAM" id="SSF51735">
    <property type="entry name" value="NAD(P)-binding Rossmann-fold domains"/>
    <property type="match status" value="1"/>
</dbReference>
<comment type="catalytic activity">
    <reaction evidence="6">
        <text>all-trans-retinol + NADP(+) = all-trans-retinal + NADPH + H(+)</text>
        <dbReference type="Rhea" id="RHEA:25033"/>
        <dbReference type="ChEBI" id="CHEBI:15378"/>
        <dbReference type="ChEBI" id="CHEBI:17336"/>
        <dbReference type="ChEBI" id="CHEBI:17898"/>
        <dbReference type="ChEBI" id="CHEBI:57783"/>
        <dbReference type="ChEBI" id="CHEBI:58349"/>
        <dbReference type="EC" id="1.1.1.300"/>
    </reaction>
</comment>
<keyword evidence="8" id="KW-0812">Transmembrane</keyword>
<keyword evidence="4" id="KW-0560">Oxidoreductase</keyword>
<keyword evidence="8" id="KW-0472">Membrane</keyword>
<comment type="pathway">
    <text evidence="1">Cofactor metabolism; retinol metabolism.</text>
</comment>
<evidence type="ECO:0000256" key="5">
    <source>
        <dbReference type="ARBA" id="ARBA00023098"/>
    </source>
</evidence>
<dbReference type="PANTHER" id="PTHR43157">
    <property type="entry name" value="PHOSPHATIDYLINOSITOL-GLYCAN BIOSYNTHESIS CLASS F PROTEIN-RELATED"/>
    <property type="match status" value="1"/>
</dbReference>
<evidence type="ECO:0000256" key="8">
    <source>
        <dbReference type="SAM" id="Phobius"/>
    </source>
</evidence>
<proteinExistence type="inferred from homology"/>
<organism evidence="9 10">
    <name type="scientific">Patella caerulea</name>
    <name type="common">Rayed Mediterranean limpet</name>
    <dbReference type="NCBI Taxonomy" id="87958"/>
    <lineage>
        <taxon>Eukaryota</taxon>
        <taxon>Metazoa</taxon>
        <taxon>Spiralia</taxon>
        <taxon>Lophotrochozoa</taxon>
        <taxon>Mollusca</taxon>
        <taxon>Gastropoda</taxon>
        <taxon>Patellogastropoda</taxon>
        <taxon>Patelloidea</taxon>
        <taxon>Patellidae</taxon>
        <taxon>Patella</taxon>
    </lineage>
</organism>
<dbReference type="FunFam" id="3.40.50.720:FF:000145">
    <property type="entry name" value="Retinol dehydrogenase 12"/>
    <property type="match status" value="1"/>
</dbReference>
<evidence type="ECO:0000256" key="6">
    <source>
        <dbReference type="ARBA" id="ARBA00050568"/>
    </source>
</evidence>
<gene>
    <name evidence="9" type="ORF">SNE40_010758</name>
</gene>
<dbReference type="PANTHER" id="PTHR43157:SF31">
    <property type="entry name" value="PHOSPHATIDYLINOSITOL-GLYCAN BIOSYNTHESIS CLASS F PROTEIN"/>
    <property type="match status" value="1"/>
</dbReference>
<evidence type="ECO:0000256" key="4">
    <source>
        <dbReference type="ARBA" id="ARBA00023002"/>
    </source>
</evidence>
<sequence>MTLSGTQTLFFLIFLVLVWYLLNTMVHIPTFPYYLSLTAVGVVSIFSIKDYMSGGKYKGKERIPGKTVIITGANTGIGKETAVELAKRGAKLILACRDMGRCEKARDEIINESANRNIHCRKLDLASMKSIREFAEKINKEEAHLDILINNAGIMRCPKMLTEDGFEMQLGVNHLGHFLLTNLLLDKLKESAPSRIINVSSLAHVRGTINFDDLNSEKKYDTGAAYGQSKLANILFTKELARKLKGTGVTVNALHPGVVNTELIRHIPLANSSISKFFFFPISYTLFKTPKQGAQTTIHVALDPSIDDITGKYFSDCVEKDVTAEAENEEIARRLWLISEKWTRLT</sequence>
<dbReference type="Proteomes" id="UP001347796">
    <property type="component" value="Unassembled WGS sequence"/>
</dbReference>
<dbReference type="Pfam" id="PF00106">
    <property type="entry name" value="adh_short"/>
    <property type="match status" value="1"/>
</dbReference>
<dbReference type="PRINTS" id="PR00080">
    <property type="entry name" value="SDRFAMILY"/>
</dbReference>
<name>A0AAN8JR26_PATCE</name>
<evidence type="ECO:0000256" key="1">
    <source>
        <dbReference type="ARBA" id="ARBA00004891"/>
    </source>
</evidence>
<evidence type="ECO:0000256" key="3">
    <source>
        <dbReference type="ARBA" id="ARBA00022857"/>
    </source>
</evidence>
<dbReference type="GO" id="GO:0052650">
    <property type="term" value="F:all-trans-retinol dehydrogenase (NADP+) activity"/>
    <property type="evidence" value="ECO:0007669"/>
    <property type="project" value="UniProtKB-EC"/>
</dbReference>
<evidence type="ECO:0000313" key="10">
    <source>
        <dbReference type="Proteomes" id="UP001347796"/>
    </source>
</evidence>
<dbReference type="EMBL" id="JAZGQO010000007">
    <property type="protein sequence ID" value="KAK6183242.1"/>
    <property type="molecule type" value="Genomic_DNA"/>
</dbReference>
<dbReference type="EC" id="1.1.1.300" evidence="2"/>
<keyword evidence="8" id="KW-1133">Transmembrane helix</keyword>
<reference evidence="9 10" key="1">
    <citation type="submission" date="2024-01" db="EMBL/GenBank/DDBJ databases">
        <title>The genome of the rayed Mediterranean limpet Patella caerulea (Linnaeus, 1758).</title>
        <authorList>
            <person name="Anh-Thu Weber A."/>
            <person name="Halstead-Nussloch G."/>
        </authorList>
    </citation>
    <scope>NUCLEOTIDE SEQUENCE [LARGE SCALE GENOMIC DNA]</scope>
    <source>
        <strain evidence="9">AATW-2023a</strain>
        <tissue evidence="9">Whole specimen</tissue>
    </source>
</reference>
<dbReference type="PRINTS" id="PR00081">
    <property type="entry name" value="GDHRDH"/>
</dbReference>
<keyword evidence="10" id="KW-1185">Reference proteome</keyword>
<dbReference type="NCBIfam" id="NF004846">
    <property type="entry name" value="PRK06197.1"/>
    <property type="match status" value="1"/>
</dbReference>
<keyword evidence="3" id="KW-0521">NADP</keyword>
<dbReference type="InterPro" id="IPR002347">
    <property type="entry name" value="SDR_fam"/>
</dbReference>
<feature type="transmembrane region" description="Helical" evidence="8">
    <location>
        <begin position="9"/>
        <end position="28"/>
    </location>
</feature>
<dbReference type="AlphaFoldDB" id="A0AAN8JR26"/>
<evidence type="ECO:0000313" key="9">
    <source>
        <dbReference type="EMBL" id="KAK6183242.1"/>
    </source>
</evidence>
<comment type="caution">
    <text evidence="9">The sequence shown here is derived from an EMBL/GenBank/DDBJ whole genome shotgun (WGS) entry which is preliminary data.</text>
</comment>
<keyword evidence="5" id="KW-0443">Lipid metabolism</keyword>
<protein>
    <recommendedName>
        <fullName evidence="2">NADP-retinol dehydrogenase</fullName>
        <ecNumber evidence="2">1.1.1.300</ecNumber>
    </recommendedName>
</protein>